<organism evidence="14 15">
    <name type="scientific">candidate division TA06 bacterium 34_109</name>
    <dbReference type="NCBI Taxonomy" id="1635277"/>
    <lineage>
        <taxon>Bacteria</taxon>
        <taxon>Bacteria division TA06</taxon>
    </lineage>
</organism>
<keyword evidence="8 10" id="KW-0460">Magnesium</keyword>
<dbReference type="GO" id="GO:0052381">
    <property type="term" value="F:tRNA dimethylallyltransferase activity"/>
    <property type="evidence" value="ECO:0007669"/>
    <property type="project" value="UniProtKB-UniRule"/>
</dbReference>
<evidence type="ECO:0000256" key="5">
    <source>
        <dbReference type="ARBA" id="ARBA00022694"/>
    </source>
</evidence>
<evidence type="ECO:0000313" key="15">
    <source>
        <dbReference type="Proteomes" id="UP000053467"/>
    </source>
</evidence>
<evidence type="ECO:0000256" key="3">
    <source>
        <dbReference type="ARBA" id="ARBA00005842"/>
    </source>
</evidence>
<feature type="binding site" evidence="10">
    <location>
        <begin position="13"/>
        <end position="18"/>
    </location>
    <ligand>
        <name>substrate</name>
    </ligand>
</feature>
<dbReference type="PANTHER" id="PTHR11088">
    <property type="entry name" value="TRNA DIMETHYLALLYLTRANSFERASE"/>
    <property type="match status" value="1"/>
</dbReference>
<dbReference type="SUPFAM" id="SSF52540">
    <property type="entry name" value="P-loop containing nucleoside triphosphate hydrolases"/>
    <property type="match status" value="1"/>
</dbReference>
<evidence type="ECO:0000256" key="8">
    <source>
        <dbReference type="ARBA" id="ARBA00022842"/>
    </source>
</evidence>
<protein>
    <recommendedName>
        <fullName evidence="10">tRNA dimethylallyltransferase</fullName>
        <ecNumber evidence="10">2.5.1.75</ecNumber>
    </recommendedName>
    <alternativeName>
        <fullName evidence="10">Dimethylallyl diphosphate:tRNA dimethylallyltransferase</fullName>
        <shortName evidence="10">DMAPP:tRNA dimethylallyltransferase</shortName>
        <shortName evidence="10">DMATase</shortName>
    </alternativeName>
    <alternativeName>
        <fullName evidence="10">Isopentenyl-diphosphate:tRNA isopentenyltransferase</fullName>
        <shortName evidence="10">IPP transferase</shortName>
        <shortName evidence="10">IPPT</shortName>
        <shortName evidence="10">IPTase</shortName>
    </alternativeName>
</protein>
<dbReference type="InterPro" id="IPR027417">
    <property type="entry name" value="P-loop_NTPase"/>
</dbReference>
<dbReference type="Gene3D" id="3.40.50.300">
    <property type="entry name" value="P-loop containing nucleotide triphosphate hydrolases"/>
    <property type="match status" value="1"/>
</dbReference>
<dbReference type="NCBIfam" id="TIGR00174">
    <property type="entry name" value="miaA"/>
    <property type="match status" value="1"/>
</dbReference>
<dbReference type="Proteomes" id="UP000053467">
    <property type="component" value="Unassembled WGS sequence"/>
</dbReference>
<feature type="binding site" evidence="10">
    <location>
        <begin position="11"/>
        <end position="18"/>
    </location>
    <ligand>
        <name>ATP</name>
        <dbReference type="ChEBI" id="CHEBI:30616"/>
    </ligand>
</feature>
<evidence type="ECO:0000256" key="7">
    <source>
        <dbReference type="ARBA" id="ARBA00022840"/>
    </source>
</evidence>
<dbReference type="Gene3D" id="1.10.20.140">
    <property type="match status" value="1"/>
</dbReference>
<comment type="caution">
    <text evidence="14">The sequence shown here is derived from an EMBL/GenBank/DDBJ whole genome shotgun (WGS) entry which is preliminary data.</text>
</comment>
<evidence type="ECO:0000256" key="9">
    <source>
        <dbReference type="ARBA" id="ARBA00049563"/>
    </source>
</evidence>
<proteinExistence type="inferred from homology"/>
<dbReference type="InterPro" id="IPR018022">
    <property type="entry name" value="IPT"/>
</dbReference>
<dbReference type="Pfam" id="PF01715">
    <property type="entry name" value="IPPT"/>
    <property type="match status" value="1"/>
</dbReference>
<evidence type="ECO:0000256" key="4">
    <source>
        <dbReference type="ARBA" id="ARBA00022679"/>
    </source>
</evidence>
<evidence type="ECO:0000256" key="12">
    <source>
        <dbReference type="RuleBase" id="RU003784"/>
    </source>
</evidence>
<keyword evidence="6 10" id="KW-0547">Nucleotide-binding</keyword>
<comment type="function">
    <text evidence="2 10 12">Catalyzes the transfer of a dimethylallyl group onto the adenine at position 37 in tRNAs that read codons beginning with uridine, leading to the formation of N6-(dimethylallyl)adenosine (i(6)A).</text>
</comment>
<comment type="caution">
    <text evidence="10">Lacks conserved residue(s) required for the propagation of feature annotation.</text>
</comment>
<comment type="cofactor">
    <cofactor evidence="1 10">
        <name>Mg(2+)</name>
        <dbReference type="ChEBI" id="CHEBI:18420"/>
    </cofactor>
</comment>
<feature type="region of interest" description="Interaction with substrate tRNA" evidence="10">
    <location>
        <begin position="36"/>
        <end position="39"/>
    </location>
</feature>
<dbReference type="InterPro" id="IPR039657">
    <property type="entry name" value="Dimethylallyltransferase"/>
</dbReference>
<dbReference type="PANTHER" id="PTHR11088:SF60">
    <property type="entry name" value="TRNA DIMETHYLALLYLTRANSFERASE"/>
    <property type="match status" value="1"/>
</dbReference>
<comment type="subunit">
    <text evidence="10">Monomer.</text>
</comment>
<evidence type="ECO:0000256" key="6">
    <source>
        <dbReference type="ARBA" id="ARBA00022741"/>
    </source>
</evidence>
<sequence>MVQKEIELLLGETASGKTDLLKERSKKEKFVVFNCDSRQIYKFLDIGTAKPDKDFLERVRHYFVDIVEYNQNFSAGDFLRKFKEYVESEDKKIILSVGTPFYLNSLIYGLDDIPDVSIETKKKVENILKDKGIFYLYELLKKVDPKRAEELNRNDKQRIARSLEVYFETNKPISSFYKKKKSVDFKIKKVNYIFLDKDQLRLRISKRVERMVSRGLIEEVEKIMSIYGENIFYEKPVIGYFETLEYIKGLITKDKMKEKIVRNTLLLVKRQRTFFKKIVKDLNDVHFI</sequence>
<dbReference type="EMBL" id="LGGX01000012">
    <property type="protein sequence ID" value="KUK86779.1"/>
    <property type="molecule type" value="Genomic_DNA"/>
</dbReference>
<keyword evidence="7 10" id="KW-0067">ATP-binding</keyword>
<dbReference type="GO" id="GO:0005524">
    <property type="term" value="F:ATP binding"/>
    <property type="evidence" value="ECO:0007669"/>
    <property type="project" value="UniProtKB-UniRule"/>
</dbReference>
<feature type="region of interest" description="Interaction with substrate tRNA" evidence="10">
    <location>
        <begin position="157"/>
        <end position="161"/>
    </location>
</feature>
<dbReference type="AlphaFoldDB" id="A0A101I1K1"/>
<evidence type="ECO:0000256" key="1">
    <source>
        <dbReference type="ARBA" id="ARBA00001946"/>
    </source>
</evidence>
<feature type="site" description="Interaction with substrate tRNA" evidence="10">
    <location>
        <position position="99"/>
    </location>
</feature>
<name>A0A101I1K1_UNCT6</name>
<dbReference type="HAMAP" id="MF_00185">
    <property type="entry name" value="IPP_trans"/>
    <property type="match status" value="1"/>
</dbReference>
<dbReference type="EC" id="2.5.1.75" evidence="10"/>
<keyword evidence="5 10" id="KW-0819">tRNA processing</keyword>
<keyword evidence="4 10" id="KW-0808">Transferase</keyword>
<comment type="catalytic activity">
    <reaction evidence="9 10 11">
        <text>adenosine(37) in tRNA + dimethylallyl diphosphate = N(6)-dimethylallyladenosine(37) in tRNA + diphosphate</text>
        <dbReference type="Rhea" id="RHEA:26482"/>
        <dbReference type="Rhea" id="RHEA-COMP:10162"/>
        <dbReference type="Rhea" id="RHEA-COMP:10375"/>
        <dbReference type="ChEBI" id="CHEBI:33019"/>
        <dbReference type="ChEBI" id="CHEBI:57623"/>
        <dbReference type="ChEBI" id="CHEBI:74411"/>
        <dbReference type="ChEBI" id="CHEBI:74415"/>
        <dbReference type="EC" id="2.5.1.75"/>
    </reaction>
</comment>
<gene>
    <name evidence="10" type="primary">miaA</name>
    <name evidence="14" type="ORF">XE03_1267</name>
</gene>
<evidence type="ECO:0000256" key="11">
    <source>
        <dbReference type="RuleBase" id="RU003783"/>
    </source>
</evidence>
<evidence type="ECO:0000256" key="10">
    <source>
        <dbReference type="HAMAP-Rule" id="MF_00185"/>
    </source>
</evidence>
<dbReference type="GO" id="GO:0006400">
    <property type="term" value="P:tRNA modification"/>
    <property type="evidence" value="ECO:0007669"/>
    <property type="project" value="TreeGrafter"/>
</dbReference>
<evidence type="ECO:0000313" key="14">
    <source>
        <dbReference type="EMBL" id="KUK86779.1"/>
    </source>
</evidence>
<accession>A0A101I1K1</accession>
<comment type="similarity">
    <text evidence="3 10 13">Belongs to the IPP transferase family.</text>
</comment>
<reference evidence="15" key="1">
    <citation type="journal article" date="2015" name="MBio">
        <title>Genome-Resolved Metagenomic Analysis Reveals Roles for Candidate Phyla and Other Microbial Community Members in Biogeochemical Transformations in Oil Reservoirs.</title>
        <authorList>
            <person name="Hu P."/>
            <person name="Tom L."/>
            <person name="Singh A."/>
            <person name="Thomas B.C."/>
            <person name="Baker B.J."/>
            <person name="Piceno Y.M."/>
            <person name="Andersen G.L."/>
            <person name="Banfield J.F."/>
        </authorList>
    </citation>
    <scope>NUCLEOTIDE SEQUENCE [LARGE SCALE GENOMIC DNA]</scope>
</reference>
<evidence type="ECO:0000256" key="2">
    <source>
        <dbReference type="ARBA" id="ARBA00003213"/>
    </source>
</evidence>
<evidence type="ECO:0000256" key="13">
    <source>
        <dbReference type="RuleBase" id="RU003785"/>
    </source>
</evidence>